<accession>A0AAV0IF38</accession>
<feature type="non-terminal residue" evidence="2">
    <location>
        <position position="1"/>
    </location>
</feature>
<proteinExistence type="predicted"/>
<name>A0AAV0IF38_9ROSI</name>
<evidence type="ECO:0000313" key="2">
    <source>
        <dbReference type="EMBL" id="CAI0395304.1"/>
    </source>
</evidence>
<evidence type="ECO:0000313" key="3">
    <source>
        <dbReference type="Proteomes" id="UP001154282"/>
    </source>
</evidence>
<comment type="caution">
    <text evidence="2">The sequence shown here is derived from an EMBL/GenBank/DDBJ whole genome shotgun (WGS) entry which is preliminary data.</text>
</comment>
<dbReference type="EMBL" id="CAMGYJ010000003">
    <property type="protein sequence ID" value="CAI0395304.1"/>
    <property type="molecule type" value="Genomic_DNA"/>
</dbReference>
<organism evidence="2 3">
    <name type="scientific">Linum tenue</name>
    <dbReference type="NCBI Taxonomy" id="586396"/>
    <lineage>
        <taxon>Eukaryota</taxon>
        <taxon>Viridiplantae</taxon>
        <taxon>Streptophyta</taxon>
        <taxon>Embryophyta</taxon>
        <taxon>Tracheophyta</taxon>
        <taxon>Spermatophyta</taxon>
        <taxon>Magnoliopsida</taxon>
        <taxon>eudicotyledons</taxon>
        <taxon>Gunneridae</taxon>
        <taxon>Pentapetalae</taxon>
        <taxon>rosids</taxon>
        <taxon>fabids</taxon>
        <taxon>Malpighiales</taxon>
        <taxon>Linaceae</taxon>
        <taxon>Linum</taxon>
    </lineage>
</organism>
<protein>
    <recommendedName>
        <fullName evidence="4">Ribosomal protein L2</fullName>
    </recommendedName>
</protein>
<dbReference type="Proteomes" id="UP001154282">
    <property type="component" value="Unassembled WGS sequence"/>
</dbReference>
<sequence>SFHFLDPRGNRNRASRGGTGERRGKFFQAQFLSSSGPKIPNFLNSR</sequence>
<keyword evidence="3" id="KW-1185">Reference proteome</keyword>
<evidence type="ECO:0008006" key="4">
    <source>
        <dbReference type="Google" id="ProtNLM"/>
    </source>
</evidence>
<gene>
    <name evidence="2" type="ORF">LITE_LOCUS8673</name>
</gene>
<reference evidence="2" key="1">
    <citation type="submission" date="2022-08" db="EMBL/GenBank/DDBJ databases">
        <authorList>
            <person name="Gutierrez-Valencia J."/>
        </authorList>
    </citation>
    <scope>NUCLEOTIDE SEQUENCE</scope>
</reference>
<dbReference type="AlphaFoldDB" id="A0AAV0IF38"/>
<evidence type="ECO:0000256" key="1">
    <source>
        <dbReference type="SAM" id="MobiDB-lite"/>
    </source>
</evidence>
<feature type="region of interest" description="Disordered" evidence="1">
    <location>
        <begin position="1"/>
        <end position="30"/>
    </location>
</feature>